<evidence type="ECO:0000256" key="8">
    <source>
        <dbReference type="SAM" id="Phobius"/>
    </source>
</evidence>
<dbReference type="AlphaFoldDB" id="U7UIW1"/>
<dbReference type="GO" id="GO:0005886">
    <property type="term" value="C:plasma membrane"/>
    <property type="evidence" value="ECO:0007669"/>
    <property type="project" value="UniProtKB-SubCell"/>
</dbReference>
<dbReference type="OrthoDB" id="9796616at2"/>
<feature type="transmembrane region" description="Helical" evidence="8">
    <location>
        <begin position="130"/>
        <end position="152"/>
    </location>
</feature>
<comment type="caution">
    <text evidence="9">The sequence shown here is derived from an EMBL/GenBank/DDBJ whole genome shotgun (WGS) entry which is preliminary data.</text>
</comment>
<reference evidence="9 10" key="1">
    <citation type="submission" date="2013-09" db="EMBL/GenBank/DDBJ databases">
        <authorList>
            <person name="Durkin A.S."/>
            <person name="Haft D.R."/>
            <person name="McCorrison J."/>
            <person name="Torralba M."/>
            <person name="Gillis M."/>
            <person name="Haft D.H."/>
            <person name="Methe B."/>
            <person name="Sutton G."/>
            <person name="Nelson K.E."/>
        </authorList>
    </citation>
    <scope>NUCLEOTIDE SEQUENCE [LARGE SCALE GENOMIC DNA]</scope>
    <source>
        <strain evidence="9 10">BV3C16-1</strain>
    </source>
</reference>
<evidence type="ECO:0000256" key="5">
    <source>
        <dbReference type="ARBA" id="ARBA00022960"/>
    </source>
</evidence>
<dbReference type="eggNOG" id="COG2891">
    <property type="taxonomic scope" value="Bacteria"/>
</dbReference>
<gene>
    <name evidence="9" type="primary">mreD</name>
    <name evidence="9" type="ORF">HMPREF1250_1090</name>
</gene>
<sequence>MKKGKCLLTIIIVFILQSTVIPLLFNGTTQPNLIGLAVILTALCHGQRIGIIAALMGGIGQDVVIGNFFGIHLLPYLIIALVCSKIGRSIERNQYVLILLLALGATELTLVLTCMVLWFSGQFIDSVVYLTYYTVPMLLYHGILALPVHFIISRLRREDTFSYGFMTYR</sequence>
<comment type="subcellular location">
    <subcellularLocation>
        <location evidence="1">Cell membrane</location>
        <topology evidence="1">Multi-pass membrane protein</topology>
    </subcellularLocation>
</comment>
<evidence type="ECO:0000256" key="1">
    <source>
        <dbReference type="ARBA" id="ARBA00004651"/>
    </source>
</evidence>
<dbReference type="GO" id="GO:0008360">
    <property type="term" value="P:regulation of cell shape"/>
    <property type="evidence" value="ECO:0007669"/>
    <property type="project" value="UniProtKB-KW"/>
</dbReference>
<dbReference type="NCBIfam" id="TIGR03426">
    <property type="entry name" value="shape_MreD"/>
    <property type="match status" value="1"/>
</dbReference>
<comment type="similarity">
    <text evidence="2">Belongs to the MreD family.</text>
</comment>
<dbReference type="Proteomes" id="UP000017090">
    <property type="component" value="Unassembled WGS sequence"/>
</dbReference>
<dbReference type="PATRIC" id="fig|1111454.3.peg.1635"/>
<feature type="transmembrane region" description="Helical" evidence="8">
    <location>
        <begin position="63"/>
        <end position="83"/>
    </location>
</feature>
<evidence type="ECO:0000256" key="7">
    <source>
        <dbReference type="ARBA" id="ARBA00023136"/>
    </source>
</evidence>
<organism evidence="9 10">
    <name type="scientific">Megasphaera vaginalis</name>
    <name type="common">ex Srinivasan et al. 2021</name>
    <dbReference type="NCBI Taxonomy" id="1111454"/>
    <lineage>
        <taxon>Bacteria</taxon>
        <taxon>Bacillati</taxon>
        <taxon>Bacillota</taxon>
        <taxon>Negativicutes</taxon>
        <taxon>Veillonellales</taxon>
        <taxon>Veillonellaceae</taxon>
        <taxon>Megasphaera</taxon>
    </lineage>
</organism>
<dbReference type="STRING" id="1111454.HMPREF1250_1090"/>
<feature type="transmembrane region" description="Helical" evidence="8">
    <location>
        <begin position="95"/>
        <end position="118"/>
    </location>
</feature>
<proteinExistence type="inferred from homology"/>
<keyword evidence="5" id="KW-0133">Cell shape</keyword>
<dbReference type="InterPro" id="IPR007227">
    <property type="entry name" value="Cell_shape_determining_MreD"/>
</dbReference>
<evidence type="ECO:0000256" key="3">
    <source>
        <dbReference type="ARBA" id="ARBA00022475"/>
    </source>
</evidence>
<dbReference type="EMBL" id="AWXA01000043">
    <property type="protein sequence ID" value="ERT58418.1"/>
    <property type="molecule type" value="Genomic_DNA"/>
</dbReference>
<evidence type="ECO:0000313" key="9">
    <source>
        <dbReference type="EMBL" id="ERT58418.1"/>
    </source>
</evidence>
<feature type="transmembrane region" description="Helical" evidence="8">
    <location>
        <begin position="6"/>
        <end position="26"/>
    </location>
</feature>
<accession>U7UIW1</accession>
<evidence type="ECO:0000313" key="10">
    <source>
        <dbReference type="Proteomes" id="UP000017090"/>
    </source>
</evidence>
<evidence type="ECO:0000256" key="6">
    <source>
        <dbReference type="ARBA" id="ARBA00022989"/>
    </source>
</evidence>
<protein>
    <submittedName>
        <fullName evidence="9">Rod shape-determining protein MreD</fullName>
    </submittedName>
</protein>
<keyword evidence="4 8" id="KW-0812">Transmembrane</keyword>
<keyword evidence="3" id="KW-1003">Cell membrane</keyword>
<keyword evidence="7 8" id="KW-0472">Membrane</keyword>
<dbReference type="RefSeq" id="WP_023054138.1">
    <property type="nucleotide sequence ID" value="NZ_AWXA01000043.1"/>
</dbReference>
<evidence type="ECO:0000256" key="2">
    <source>
        <dbReference type="ARBA" id="ARBA00007776"/>
    </source>
</evidence>
<name>U7UIW1_9FIRM</name>
<keyword evidence="10" id="KW-1185">Reference proteome</keyword>
<keyword evidence="6 8" id="KW-1133">Transmembrane helix</keyword>
<dbReference type="Pfam" id="PF04093">
    <property type="entry name" value="MreD"/>
    <property type="match status" value="1"/>
</dbReference>
<evidence type="ECO:0000256" key="4">
    <source>
        <dbReference type="ARBA" id="ARBA00022692"/>
    </source>
</evidence>